<feature type="compositionally biased region" description="Acidic residues" evidence="2">
    <location>
        <begin position="607"/>
        <end position="616"/>
    </location>
</feature>
<feature type="compositionally biased region" description="Polar residues" evidence="2">
    <location>
        <begin position="206"/>
        <end position="215"/>
    </location>
</feature>
<dbReference type="Proteomes" id="UP000515204">
    <property type="component" value="Unplaced"/>
</dbReference>
<dbReference type="Pfam" id="PF08174">
    <property type="entry name" value="Anillin"/>
    <property type="match status" value="1"/>
</dbReference>
<dbReference type="KEGG" id="dqu:106750178"/>
<dbReference type="Pfam" id="PF00169">
    <property type="entry name" value="PH"/>
    <property type="match status" value="1"/>
</dbReference>
<dbReference type="OrthoDB" id="10265007at2759"/>
<protein>
    <submittedName>
        <fullName evidence="5">Actin-binding protein anillin-like isoform X1</fullName>
    </submittedName>
</protein>
<gene>
    <name evidence="5" type="primary">LOC106750178</name>
</gene>
<dbReference type="GeneID" id="106750178"/>
<proteinExistence type="predicted"/>
<dbReference type="Pfam" id="PF16018">
    <property type="entry name" value="Anillin_N"/>
    <property type="match status" value="1"/>
</dbReference>
<dbReference type="CDD" id="cd01263">
    <property type="entry name" value="PH_anillin"/>
    <property type="match status" value="1"/>
</dbReference>
<feature type="region of interest" description="Disordered" evidence="2">
    <location>
        <begin position="750"/>
        <end position="780"/>
    </location>
</feature>
<dbReference type="InterPro" id="IPR031970">
    <property type="entry name" value="Anillin_N"/>
</dbReference>
<feature type="region of interest" description="Disordered" evidence="2">
    <location>
        <begin position="199"/>
        <end position="228"/>
    </location>
</feature>
<feature type="region of interest" description="Disordered" evidence="2">
    <location>
        <begin position="679"/>
        <end position="710"/>
    </location>
</feature>
<organism evidence="4 5">
    <name type="scientific">Dinoponera quadriceps</name>
    <name type="common">South American ant</name>
    <dbReference type="NCBI Taxonomy" id="609295"/>
    <lineage>
        <taxon>Eukaryota</taxon>
        <taxon>Metazoa</taxon>
        <taxon>Ecdysozoa</taxon>
        <taxon>Arthropoda</taxon>
        <taxon>Hexapoda</taxon>
        <taxon>Insecta</taxon>
        <taxon>Pterygota</taxon>
        <taxon>Neoptera</taxon>
        <taxon>Endopterygota</taxon>
        <taxon>Hymenoptera</taxon>
        <taxon>Apocrita</taxon>
        <taxon>Aculeata</taxon>
        <taxon>Formicoidea</taxon>
        <taxon>Formicidae</taxon>
        <taxon>Ponerinae</taxon>
        <taxon>Ponerini</taxon>
        <taxon>Dinoponera</taxon>
    </lineage>
</organism>
<dbReference type="InterPro" id="IPR037840">
    <property type="entry name" value="PH_Anillin"/>
</dbReference>
<dbReference type="InterPro" id="IPR012966">
    <property type="entry name" value="AHD"/>
</dbReference>
<dbReference type="Gene3D" id="2.30.29.30">
    <property type="entry name" value="Pleckstrin-homology domain (PH domain)/Phosphotyrosine-binding domain (PTB)"/>
    <property type="match status" value="1"/>
</dbReference>
<dbReference type="InterPro" id="IPR001849">
    <property type="entry name" value="PH_domain"/>
</dbReference>
<dbReference type="SUPFAM" id="SSF50729">
    <property type="entry name" value="PH domain-like"/>
    <property type="match status" value="1"/>
</dbReference>
<dbReference type="AlphaFoldDB" id="A0A6P3Y4M3"/>
<dbReference type="SMART" id="SM00233">
    <property type="entry name" value="PH"/>
    <property type="match status" value="1"/>
</dbReference>
<feature type="region of interest" description="Disordered" evidence="2">
    <location>
        <begin position="476"/>
        <end position="523"/>
    </location>
</feature>
<evidence type="ECO:0000259" key="3">
    <source>
        <dbReference type="PROSITE" id="PS50003"/>
    </source>
</evidence>
<keyword evidence="4" id="KW-1185">Reference proteome</keyword>
<keyword evidence="1" id="KW-0175">Coiled coil</keyword>
<dbReference type="FunFam" id="2.30.29.30:FF:000111">
    <property type="entry name" value="anillin isoform X1"/>
    <property type="match status" value="1"/>
</dbReference>
<feature type="compositionally biased region" description="Low complexity" evidence="2">
    <location>
        <begin position="57"/>
        <end position="70"/>
    </location>
</feature>
<dbReference type="GO" id="GO:0000915">
    <property type="term" value="P:actomyosin contractile ring assembly"/>
    <property type="evidence" value="ECO:0007669"/>
    <property type="project" value="TreeGrafter"/>
</dbReference>
<dbReference type="PANTHER" id="PTHR21538">
    <property type="entry name" value="ANILLIN/RHOTEKIN RTKN"/>
    <property type="match status" value="1"/>
</dbReference>
<feature type="region of interest" description="Disordered" evidence="2">
    <location>
        <begin position="52"/>
        <end position="94"/>
    </location>
</feature>
<feature type="region of interest" description="Disordered" evidence="2">
    <location>
        <begin position="559"/>
        <end position="661"/>
    </location>
</feature>
<dbReference type="InterPro" id="IPR011993">
    <property type="entry name" value="PH-like_dom_sf"/>
</dbReference>
<evidence type="ECO:0000313" key="4">
    <source>
        <dbReference type="Proteomes" id="UP000515204"/>
    </source>
</evidence>
<feature type="compositionally biased region" description="Pro residues" evidence="2">
    <location>
        <begin position="497"/>
        <end position="520"/>
    </location>
</feature>
<feature type="domain" description="PH" evidence="3">
    <location>
        <begin position="1043"/>
        <end position="1167"/>
    </location>
</feature>
<feature type="region of interest" description="Disordered" evidence="2">
    <location>
        <begin position="393"/>
        <end position="419"/>
    </location>
</feature>
<dbReference type="GO" id="GO:0005826">
    <property type="term" value="C:actomyosin contractile ring"/>
    <property type="evidence" value="ECO:0007669"/>
    <property type="project" value="TreeGrafter"/>
</dbReference>
<feature type="region of interest" description="Disordered" evidence="2">
    <location>
        <begin position="247"/>
        <end position="326"/>
    </location>
</feature>
<accession>A0A6P3Y4M3</accession>
<name>A0A6P3Y4M3_DINQU</name>
<dbReference type="GO" id="GO:0000281">
    <property type="term" value="P:mitotic cytokinesis"/>
    <property type="evidence" value="ECO:0007669"/>
    <property type="project" value="TreeGrafter"/>
</dbReference>
<dbReference type="RefSeq" id="XP_014485805.1">
    <property type="nucleotide sequence ID" value="XM_014630319.1"/>
</dbReference>
<dbReference type="PROSITE" id="PS50003">
    <property type="entry name" value="PH_DOMAIN"/>
    <property type="match status" value="1"/>
</dbReference>
<dbReference type="GO" id="GO:0031106">
    <property type="term" value="P:septin ring organization"/>
    <property type="evidence" value="ECO:0007669"/>
    <property type="project" value="TreeGrafter"/>
</dbReference>
<evidence type="ECO:0000256" key="2">
    <source>
        <dbReference type="SAM" id="MobiDB-lite"/>
    </source>
</evidence>
<dbReference type="PANTHER" id="PTHR21538:SF23">
    <property type="entry name" value="ANILLIN"/>
    <property type="match status" value="1"/>
</dbReference>
<evidence type="ECO:0000256" key="1">
    <source>
        <dbReference type="ARBA" id="ARBA00023054"/>
    </source>
</evidence>
<reference evidence="5" key="1">
    <citation type="submission" date="2025-08" db="UniProtKB">
        <authorList>
            <consortium name="RefSeq"/>
        </authorList>
    </citation>
    <scope>IDENTIFICATION</scope>
</reference>
<feature type="compositionally biased region" description="Low complexity" evidence="2">
    <location>
        <begin position="283"/>
        <end position="299"/>
    </location>
</feature>
<sequence length="1177" mass="130892">MQQTMEPFVQRMLERAKARRERLDTQLSSVGHDVVRRSPLKDANAILAQVTAATNVSPTKTSPFKSPSKTTIDKTPVKPPRKSPPVKCDTSENYEQVDKENGDFESCKVRSKLQRLGKLYSDDNCHELSSPIHRTEEKFNAEDDTEHNKPVRRGARLDKLAALASTINSWEDDLSHPKLTTKPLDNKVERIQAKFNEQVKSGLECQPSTSGYNKSANEKKGKNGSPVKNIKWDKNILECLDCSQESNTVSSNVSQNKEERKRVSPSKMDGPSKTGKTDDDTSVSESPGGSSFKSNSSKNTPEKIVKNANTTSSSRLPRFGFNGSPKDLVQASGSVLSKASMFEAKNTDAKAKDPVQMTIAERMALFERNKGEAPLIPKAPLTMSIPPKKLQEKDKLGVQPGPNVDSSPGNRNADIPGKSVSTQRAIFEQNKHKTDEMENQILQATQAERRRELDMLRSRFNENREFARNAVRCGIRTSESSEGGGKSSSPKSSPVCPVKPTPAPDHAAVPPPPLPPPLPQPQIISYITKSSPVKRQVVGSPPKVQHINVVPDVKRIRVAPPKPKSLYPNLENIELTTESDTESTYDTSEPATATLDEKSETDTATSDYEDQDEETAESERTNDPTNTSFGRSILHEFNERSLFNKTHKKRSIEPDPDSTMSDLSVLNEMDQYLEECLEAEDSDVNVREEGPTPPKVNRGKSPSRVSSSFNYHSFRSPLKVISPTDKTKPYIDEGGSRVPLMRTVSAYRRQQSELAKTPQRPAAKSERSGAPSGAERSQRVNEAMLVEKKVKELLDEVCTQQKKIEGASKALNLCQSTVEFNGSSEHVGGEWALLVATHKRLAALNEVQRLKREGTLRPVAAGSPEIQGSGSLTISAITLPLKPEFFRNMGNNAYLHCVCLMRHLGEVVATQTATAAEPDDSCLRFPSTLKFDELYSDFRIAVEVYSLQTQPKYLPHERKYHINHTGTKAVNKTPKKKSQFVMPSIQSPAGPGAVRSPAFQLCGTVSITLNDIHRKQFNLLGISSQSPLEGYLRMHMSHKISVSVEHRGFLTVFEDISGLGAWDRRWCLLRDAKLFFWLHPEDEHKKSPIGSLDLEGIFTKNVQFVNREKCARPFTFLLEAARPAQPGDANNLIMKTDGHETVLEHFMLADTREEGLQWLSKLNKTFSLIRAWGPYRS</sequence>
<evidence type="ECO:0000313" key="5">
    <source>
        <dbReference type="RefSeq" id="XP_014485805.1"/>
    </source>
</evidence>
<dbReference type="InterPro" id="IPR051364">
    <property type="entry name" value="Cytokinesis/Rho-signaling"/>
</dbReference>